<proteinExistence type="predicted"/>
<accession>A0A811KKL6</accession>
<keyword evidence="3" id="KW-1185">Reference proteome</keyword>
<feature type="compositionally biased region" description="Polar residues" evidence="1">
    <location>
        <begin position="487"/>
        <end position="507"/>
    </location>
</feature>
<feature type="compositionally biased region" description="Pro residues" evidence="1">
    <location>
        <begin position="466"/>
        <end position="479"/>
    </location>
</feature>
<feature type="compositionally biased region" description="Polar residues" evidence="1">
    <location>
        <begin position="128"/>
        <end position="145"/>
    </location>
</feature>
<feature type="region of interest" description="Disordered" evidence="1">
    <location>
        <begin position="113"/>
        <end position="146"/>
    </location>
</feature>
<feature type="region of interest" description="Disordered" evidence="1">
    <location>
        <begin position="1"/>
        <end position="29"/>
    </location>
</feature>
<evidence type="ECO:0000313" key="3">
    <source>
        <dbReference type="Proteomes" id="UP000614601"/>
    </source>
</evidence>
<feature type="compositionally biased region" description="Basic and acidic residues" evidence="1">
    <location>
        <begin position="508"/>
        <end position="521"/>
    </location>
</feature>
<dbReference type="Proteomes" id="UP000614601">
    <property type="component" value="Unassembled WGS sequence"/>
</dbReference>
<evidence type="ECO:0000313" key="2">
    <source>
        <dbReference type="EMBL" id="CAD5216773.1"/>
    </source>
</evidence>
<dbReference type="Gene3D" id="6.10.250.3120">
    <property type="match status" value="1"/>
</dbReference>
<feature type="region of interest" description="Disordered" evidence="1">
    <location>
        <begin position="301"/>
        <end position="367"/>
    </location>
</feature>
<sequence>MIQKVKGPGWTERKFGHHDQLSTSTENLAPVTQPAIPESTEFGTEPQQTYRSLVDNQGYRSLLPGLDEQRRIEVERVQRAELEDKFRDWNLQSSTFPAESTTSTSTIQLQTFNMSKPKPTPLPRVERSSPSTARDSPQNYRTQDVNVAENYYREDGMTQSYTENGQEATQGYREHRDGAQGKMKNVINQLRDVVSPNGVNNIRGTSRPRDSSSDPDSSSQNERERSQNDRERSQNDSKRSVAFTLPERSSPYNKSHDSSYSSHEASSPYNNAPERSLHNVPSSREHSSPLLHNFKESSRFSTTFGKKPASVTDFSSSSASEYSQHSSTATTTLPAHGYDRDNSRYGDNTDYSHRGDSAYGTRLPSDYLTNYTQDSEAYSTRDTVMSSGISSHNSTLLSNHNDRLQSTYDDRILSHHHERLLSQEMTSDSANGSVTDSFASSLNHSLDQPPPLPPSSNKPMLQVHPLPIPRSRPQPPPIPEKPKNLQLINKLSNSSVSSEVDRNTSFSETDKAYIENDKKSNSFETDQNSTQNSILNSTTTSMTSSTQGTLDPEGNTYSLDSESLNKLEKVRVERLKTLYKLVSGRLDDLQNVQQEKSKNTEFFQQILNIAQERNVPTAPFVRFIKRFETVYEVQTRLMINKQNLEAKIADAHDEEFIKPLVERNDQNLRDMEKLVDELDLTFQGLDAQLCQILDAEEHGIWVFFVKTLYTLIAEESNIQSKVRLVYEQIRKLENFSFNQIIKTRLTAQLSQSTQTKHQPGLNISQLLNGSSEIST</sequence>
<gene>
    <name evidence="2" type="ORF">BOKJ2_LOCUS6755</name>
</gene>
<feature type="compositionally biased region" description="Basic and acidic residues" evidence="1">
    <location>
        <begin position="221"/>
        <end position="239"/>
    </location>
</feature>
<feature type="compositionally biased region" description="Polar residues" evidence="1">
    <location>
        <begin position="522"/>
        <end position="536"/>
    </location>
</feature>
<feature type="region of interest" description="Disordered" evidence="1">
    <location>
        <begin position="191"/>
        <end position="289"/>
    </location>
</feature>
<feature type="compositionally biased region" description="Basic and acidic residues" evidence="1">
    <location>
        <begin position="11"/>
        <end position="20"/>
    </location>
</feature>
<evidence type="ECO:0008006" key="4">
    <source>
        <dbReference type="Google" id="ProtNLM"/>
    </source>
</evidence>
<feature type="compositionally biased region" description="Low complexity" evidence="1">
    <location>
        <begin position="249"/>
        <end position="270"/>
    </location>
</feature>
<evidence type="ECO:0000256" key="1">
    <source>
        <dbReference type="SAM" id="MobiDB-lite"/>
    </source>
</evidence>
<protein>
    <recommendedName>
        <fullName evidence="4">ASD2 domain-containing protein</fullName>
    </recommendedName>
</protein>
<dbReference type="EMBL" id="CAJFCW020000003">
    <property type="protein sequence ID" value="CAG9106599.1"/>
    <property type="molecule type" value="Genomic_DNA"/>
</dbReference>
<dbReference type="AlphaFoldDB" id="A0A811KKL6"/>
<name>A0A811KKL6_9BILA</name>
<dbReference type="EMBL" id="CAJFDH010000003">
    <property type="protein sequence ID" value="CAD5216773.1"/>
    <property type="molecule type" value="Genomic_DNA"/>
</dbReference>
<dbReference type="Proteomes" id="UP000783686">
    <property type="component" value="Unassembled WGS sequence"/>
</dbReference>
<feature type="region of interest" description="Disordered" evidence="1">
    <location>
        <begin position="424"/>
        <end position="558"/>
    </location>
</feature>
<feature type="compositionally biased region" description="Polar residues" evidence="1">
    <location>
        <begin position="424"/>
        <end position="444"/>
    </location>
</feature>
<comment type="caution">
    <text evidence="2">The sequence shown here is derived from an EMBL/GenBank/DDBJ whole genome shotgun (WGS) entry which is preliminary data.</text>
</comment>
<reference evidence="2" key="1">
    <citation type="submission" date="2020-09" db="EMBL/GenBank/DDBJ databases">
        <authorList>
            <person name="Kikuchi T."/>
        </authorList>
    </citation>
    <scope>NUCLEOTIDE SEQUENCE</scope>
    <source>
        <strain evidence="2">SH1</strain>
    </source>
</reference>
<dbReference type="OrthoDB" id="10518767at2759"/>
<organism evidence="2 3">
    <name type="scientific">Bursaphelenchus okinawaensis</name>
    <dbReference type="NCBI Taxonomy" id="465554"/>
    <lineage>
        <taxon>Eukaryota</taxon>
        <taxon>Metazoa</taxon>
        <taxon>Ecdysozoa</taxon>
        <taxon>Nematoda</taxon>
        <taxon>Chromadorea</taxon>
        <taxon>Rhabditida</taxon>
        <taxon>Tylenchina</taxon>
        <taxon>Tylenchomorpha</taxon>
        <taxon>Aphelenchoidea</taxon>
        <taxon>Aphelenchoididae</taxon>
        <taxon>Bursaphelenchus</taxon>
    </lineage>
</organism>
<feature type="compositionally biased region" description="Low complexity" evidence="1">
    <location>
        <begin position="537"/>
        <end position="546"/>
    </location>
</feature>
<feature type="compositionally biased region" description="Low complexity" evidence="1">
    <location>
        <begin position="315"/>
        <end position="327"/>
    </location>
</feature>